<dbReference type="GO" id="GO:0016747">
    <property type="term" value="F:acyltransferase activity, transferring groups other than amino-acyl groups"/>
    <property type="evidence" value="ECO:0007669"/>
    <property type="project" value="InterPro"/>
</dbReference>
<evidence type="ECO:0000313" key="4">
    <source>
        <dbReference type="EMBL" id="GGA07521.1"/>
    </source>
</evidence>
<keyword evidence="1" id="KW-0808">Transferase</keyword>
<dbReference type="AlphaFoldDB" id="A0A8J2TWD3"/>
<dbReference type="InterPro" id="IPR050832">
    <property type="entry name" value="Bact_Acetyltransf"/>
</dbReference>
<sequence>MTHASSVLVRPLDLADETRWRDLFRQYREFYRLPEDEDVVSRVWGWLMDPRHECCALVAETAGDGIVALGHYRRFARPSTGTVGIWLDDLFTSPEARGRGAARALIGRLAEIAGAEGRSVVRWITAEDNHRAQALYDTVATRTSWVTYDAAPVHG</sequence>
<name>A0A8J2TWD3_9MICO</name>
<protein>
    <recommendedName>
        <fullName evidence="3">N-acetyltransferase domain-containing protein</fullName>
    </recommendedName>
</protein>
<gene>
    <name evidence="4" type="ORF">GCM10011333_07820</name>
</gene>
<dbReference type="Proteomes" id="UP000616114">
    <property type="component" value="Unassembled WGS sequence"/>
</dbReference>
<accession>A0A8J2TWD3</accession>
<feature type="domain" description="N-acetyltransferase" evidence="3">
    <location>
        <begin position="7"/>
        <end position="155"/>
    </location>
</feature>
<dbReference type="RefSeq" id="WP_188549627.1">
    <property type="nucleotide sequence ID" value="NZ_BMFY01000003.1"/>
</dbReference>
<evidence type="ECO:0000259" key="3">
    <source>
        <dbReference type="PROSITE" id="PS51186"/>
    </source>
</evidence>
<dbReference type="PROSITE" id="PS51186">
    <property type="entry name" value="GNAT"/>
    <property type="match status" value="1"/>
</dbReference>
<reference evidence="4" key="1">
    <citation type="journal article" date="2014" name="Int. J. Syst. Evol. Microbiol.">
        <title>Complete genome sequence of Corynebacterium casei LMG S-19264T (=DSM 44701T), isolated from a smear-ripened cheese.</title>
        <authorList>
            <consortium name="US DOE Joint Genome Institute (JGI-PGF)"/>
            <person name="Walter F."/>
            <person name="Albersmeier A."/>
            <person name="Kalinowski J."/>
            <person name="Ruckert C."/>
        </authorList>
    </citation>
    <scope>NUCLEOTIDE SEQUENCE</scope>
    <source>
        <strain evidence="4">CGMCC 1.12785</strain>
    </source>
</reference>
<dbReference type="InterPro" id="IPR016181">
    <property type="entry name" value="Acyl_CoA_acyltransferase"/>
</dbReference>
<proteinExistence type="predicted"/>
<reference evidence="4" key="2">
    <citation type="submission" date="2020-09" db="EMBL/GenBank/DDBJ databases">
        <authorList>
            <person name="Sun Q."/>
            <person name="Zhou Y."/>
        </authorList>
    </citation>
    <scope>NUCLEOTIDE SEQUENCE</scope>
    <source>
        <strain evidence="4">CGMCC 1.12785</strain>
    </source>
</reference>
<dbReference type="Pfam" id="PF00583">
    <property type="entry name" value="Acetyltransf_1"/>
    <property type="match status" value="1"/>
</dbReference>
<dbReference type="Gene3D" id="3.40.630.30">
    <property type="match status" value="1"/>
</dbReference>
<dbReference type="InterPro" id="IPR000182">
    <property type="entry name" value="GNAT_dom"/>
</dbReference>
<keyword evidence="5" id="KW-1185">Reference proteome</keyword>
<evidence type="ECO:0000256" key="2">
    <source>
        <dbReference type="ARBA" id="ARBA00023315"/>
    </source>
</evidence>
<evidence type="ECO:0000256" key="1">
    <source>
        <dbReference type="ARBA" id="ARBA00022679"/>
    </source>
</evidence>
<comment type="caution">
    <text evidence="4">The sequence shown here is derived from an EMBL/GenBank/DDBJ whole genome shotgun (WGS) entry which is preliminary data.</text>
</comment>
<organism evidence="4 5">
    <name type="scientific">Sediminivirga luteola</name>
    <dbReference type="NCBI Taxonomy" id="1774748"/>
    <lineage>
        <taxon>Bacteria</taxon>
        <taxon>Bacillati</taxon>
        <taxon>Actinomycetota</taxon>
        <taxon>Actinomycetes</taxon>
        <taxon>Micrococcales</taxon>
        <taxon>Brevibacteriaceae</taxon>
        <taxon>Sediminivirga</taxon>
    </lineage>
</organism>
<keyword evidence="2" id="KW-0012">Acyltransferase</keyword>
<dbReference type="PANTHER" id="PTHR43877">
    <property type="entry name" value="AMINOALKYLPHOSPHONATE N-ACETYLTRANSFERASE-RELATED-RELATED"/>
    <property type="match status" value="1"/>
</dbReference>
<evidence type="ECO:0000313" key="5">
    <source>
        <dbReference type="Proteomes" id="UP000616114"/>
    </source>
</evidence>
<dbReference type="CDD" id="cd04301">
    <property type="entry name" value="NAT_SF"/>
    <property type="match status" value="1"/>
</dbReference>
<dbReference type="SUPFAM" id="SSF55729">
    <property type="entry name" value="Acyl-CoA N-acyltransferases (Nat)"/>
    <property type="match status" value="1"/>
</dbReference>
<dbReference type="EMBL" id="BMFY01000003">
    <property type="protein sequence ID" value="GGA07521.1"/>
    <property type="molecule type" value="Genomic_DNA"/>
</dbReference>